<reference evidence="1" key="1">
    <citation type="submission" date="2020-08" db="EMBL/GenBank/DDBJ databases">
        <title>Multicomponent nature underlies the extraordinary mechanical properties of spider dragline silk.</title>
        <authorList>
            <person name="Kono N."/>
            <person name="Nakamura H."/>
            <person name="Mori M."/>
            <person name="Yoshida Y."/>
            <person name="Ohtoshi R."/>
            <person name="Malay A.D."/>
            <person name="Moran D.A.P."/>
            <person name="Tomita M."/>
            <person name="Numata K."/>
            <person name="Arakawa K."/>
        </authorList>
    </citation>
    <scope>NUCLEOTIDE SEQUENCE</scope>
</reference>
<gene>
    <name evidence="1" type="primary">FL81_12798</name>
    <name evidence="1" type="ORF">NPIL_523631</name>
</gene>
<sequence length="125" mass="14029">TELLSKSPKDWTPPYRLTEETSAYIAYTVNKGGAMKSVTITRVATAYHYRAQTGTYNYTDKTGLLECISGRKHNIDDIIATVLVVEPMKIIYRGRASMCSVKVLCDEQICVIEQRLDSAEKESSQ</sequence>
<evidence type="ECO:0000313" key="1">
    <source>
        <dbReference type="EMBL" id="GFT85995.1"/>
    </source>
</evidence>
<name>A0A8X6U7F9_NEPPI</name>
<proteinExistence type="predicted"/>
<comment type="caution">
    <text evidence="1">The sequence shown here is derived from an EMBL/GenBank/DDBJ whole genome shotgun (WGS) entry which is preliminary data.</text>
</comment>
<organism evidence="1 2">
    <name type="scientific">Nephila pilipes</name>
    <name type="common">Giant wood spider</name>
    <name type="synonym">Nephila maculata</name>
    <dbReference type="NCBI Taxonomy" id="299642"/>
    <lineage>
        <taxon>Eukaryota</taxon>
        <taxon>Metazoa</taxon>
        <taxon>Ecdysozoa</taxon>
        <taxon>Arthropoda</taxon>
        <taxon>Chelicerata</taxon>
        <taxon>Arachnida</taxon>
        <taxon>Araneae</taxon>
        <taxon>Araneomorphae</taxon>
        <taxon>Entelegynae</taxon>
        <taxon>Araneoidea</taxon>
        <taxon>Nephilidae</taxon>
        <taxon>Nephila</taxon>
    </lineage>
</organism>
<evidence type="ECO:0000313" key="2">
    <source>
        <dbReference type="Proteomes" id="UP000887013"/>
    </source>
</evidence>
<dbReference type="Proteomes" id="UP000887013">
    <property type="component" value="Unassembled WGS sequence"/>
</dbReference>
<dbReference type="AlphaFoldDB" id="A0A8X6U7F9"/>
<feature type="non-terminal residue" evidence="1">
    <location>
        <position position="1"/>
    </location>
</feature>
<dbReference type="OrthoDB" id="69964at2759"/>
<keyword evidence="2" id="KW-1185">Reference proteome</keyword>
<accession>A0A8X6U7F9</accession>
<dbReference type="EMBL" id="BMAW01073050">
    <property type="protein sequence ID" value="GFT85995.1"/>
    <property type="molecule type" value="Genomic_DNA"/>
</dbReference>
<dbReference type="PANTHER" id="PTHR22754">
    <property type="entry name" value="DISCO-INTERACTING PROTEIN 2 DIP2 -RELATED"/>
    <property type="match status" value="1"/>
</dbReference>
<protein>
    <submittedName>
        <fullName evidence="1">Uncharacterized protein</fullName>
    </submittedName>
</protein>
<dbReference type="PANTHER" id="PTHR22754:SF32">
    <property type="entry name" value="DISCO-INTERACTING PROTEIN 2"/>
    <property type="match status" value="1"/>
</dbReference>